<name>A0AAX4PUP5_9CAUD</name>
<evidence type="ECO:0000256" key="1">
    <source>
        <dbReference type="SAM" id="Phobius"/>
    </source>
</evidence>
<accession>A0AAX4PUP5</accession>
<dbReference type="EMBL" id="PP582187">
    <property type="protein sequence ID" value="WZP35834.1"/>
    <property type="molecule type" value="Genomic_DNA"/>
</dbReference>
<proteinExistence type="predicted"/>
<sequence length="38" mass="4347">MIIISNSSPLILSAIPLFCFFHFMLPPNIVCFLSMYLL</sequence>
<feature type="transmembrane region" description="Helical" evidence="1">
    <location>
        <begin position="12"/>
        <end position="37"/>
    </location>
</feature>
<dbReference type="Proteomes" id="UP001432787">
    <property type="component" value="Segment"/>
</dbReference>
<evidence type="ECO:0000313" key="2">
    <source>
        <dbReference type="EMBL" id="WZP35834.1"/>
    </source>
</evidence>
<evidence type="ECO:0000313" key="3">
    <source>
        <dbReference type="Proteomes" id="UP001432787"/>
    </source>
</evidence>
<reference evidence="2" key="1">
    <citation type="submission" date="2024-04" db="EMBL/GenBank/DDBJ databases">
        <authorList>
            <person name="Soro O."/>
            <person name="Kigen C."/>
            <person name="Nyerere A."/>
            <person name="Musila L."/>
        </authorList>
    </citation>
    <scope>NUCLEOTIDE SEQUENCE</scope>
</reference>
<keyword evidence="1" id="KW-0472">Membrane</keyword>
<keyword evidence="1" id="KW-1133">Transmembrane helix</keyword>
<organism evidence="2 3">
    <name type="scientific">Enterococcus phage vB_Efs6_KEN16</name>
    <dbReference type="NCBI Taxonomy" id="3138325"/>
    <lineage>
        <taxon>Viruses</taxon>
        <taxon>Duplodnaviria</taxon>
        <taxon>Heunggongvirae</taxon>
        <taxon>Uroviricota</taxon>
        <taxon>Caudoviricetes</taxon>
        <taxon>Herelleviridae</taxon>
        <taxon>Brockvirinae</taxon>
        <taxon>Kochikohdavirus</taxon>
    </lineage>
</organism>
<protein>
    <submittedName>
        <fullName evidence="2">Uncharacterized protein</fullName>
    </submittedName>
</protein>
<keyword evidence="1" id="KW-0812">Transmembrane</keyword>